<dbReference type="InterPro" id="IPR000953">
    <property type="entry name" value="Chromo/chromo_shadow_dom"/>
</dbReference>
<dbReference type="Gene3D" id="1.10.340.70">
    <property type="match status" value="1"/>
</dbReference>
<proteinExistence type="predicted"/>
<dbReference type="GO" id="GO:0003676">
    <property type="term" value="F:nucleic acid binding"/>
    <property type="evidence" value="ECO:0007669"/>
    <property type="project" value="InterPro"/>
</dbReference>
<evidence type="ECO:0000313" key="4">
    <source>
        <dbReference type="Proteomes" id="UP001165121"/>
    </source>
</evidence>
<dbReference type="PANTHER" id="PTHR37984">
    <property type="entry name" value="PROTEIN CBG26694"/>
    <property type="match status" value="1"/>
</dbReference>
<sequence length="534" mass="60600">MASRWARTPTSINLYRVTTRGQQQHDRLQLRPLDDEGFAWPNLDTVSAAQRQYGSTTDLASLQVDDNGVRSKENKLWVPTEATDLLHRLCIIAHCGPQGHRGRDAMLAHLGRIFHVPNLRHCVDRFLASCLLCHHVNGGEVVPRPWRETYRCNERNQALHWDFLYLGESFGDLKYLLVLKDDASHYCELVKCELPTSTVAADAIMDWHSRFGTPRDWISDPGTHFKNDVINKLCAQLKCTQIFSPTYSPWINGSVERVNRDILQVLRVLILDYKLNHRDWPGLIPIVQANLNHTAVPSLAGKTPGELFTGLEPPSSLQAVNLGPEVTQSVQPARTSAEIEASLAQLRASVKDMHRAVADAGLKQTLLNKKQERCDNMVNFSIDGYVLRSRVDEKGQNKLLVTWIGPYVVTTAQAHNVFEVKHLVTGEKLEVHASRLKFFADKDLEITEELLEHVTADGIILRVRELVQHQWNDRSRSYEILVAWHGLETIDDSWEPLAGLYKDLSALVRAYGANAKDPKLERHLKALEAETWRR</sequence>
<dbReference type="InterPro" id="IPR001584">
    <property type="entry name" value="Integrase_cat-core"/>
</dbReference>
<dbReference type="SUPFAM" id="SSF54160">
    <property type="entry name" value="Chromo domain-like"/>
    <property type="match status" value="1"/>
</dbReference>
<dbReference type="Pfam" id="PF17921">
    <property type="entry name" value="Integrase_H2C2"/>
    <property type="match status" value="1"/>
</dbReference>
<gene>
    <name evidence="3" type="ORF">Pfra01_001414000</name>
</gene>
<evidence type="ECO:0000259" key="2">
    <source>
        <dbReference type="PROSITE" id="PS50994"/>
    </source>
</evidence>
<accession>A0A9W6XPR7</accession>
<dbReference type="PROSITE" id="PS50994">
    <property type="entry name" value="INTEGRASE"/>
    <property type="match status" value="1"/>
</dbReference>
<dbReference type="GO" id="GO:0015074">
    <property type="term" value="P:DNA integration"/>
    <property type="evidence" value="ECO:0007669"/>
    <property type="project" value="InterPro"/>
</dbReference>
<dbReference type="SUPFAM" id="SSF53098">
    <property type="entry name" value="Ribonuclease H-like"/>
    <property type="match status" value="1"/>
</dbReference>
<dbReference type="Gene3D" id="2.40.50.40">
    <property type="match status" value="1"/>
</dbReference>
<dbReference type="PANTHER" id="PTHR37984:SF5">
    <property type="entry name" value="PROTEIN NYNRIN-LIKE"/>
    <property type="match status" value="1"/>
</dbReference>
<dbReference type="PROSITE" id="PS50013">
    <property type="entry name" value="CHROMO_2"/>
    <property type="match status" value="1"/>
</dbReference>
<dbReference type="Pfam" id="PF00665">
    <property type="entry name" value="rve"/>
    <property type="match status" value="1"/>
</dbReference>
<evidence type="ECO:0000313" key="3">
    <source>
        <dbReference type="EMBL" id="GMF42754.1"/>
    </source>
</evidence>
<dbReference type="EMBL" id="BSXT01001470">
    <property type="protein sequence ID" value="GMF42754.1"/>
    <property type="molecule type" value="Genomic_DNA"/>
</dbReference>
<dbReference type="InterPro" id="IPR041588">
    <property type="entry name" value="Integrase_H2C2"/>
</dbReference>
<comment type="caution">
    <text evidence="3">The sequence shown here is derived from an EMBL/GenBank/DDBJ whole genome shotgun (WGS) entry which is preliminary data.</text>
</comment>
<feature type="domain" description="Integrase catalytic" evidence="2">
    <location>
        <begin position="141"/>
        <end position="312"/>
    </location>
</feature>
<reference evidence="3" key="1">
    <citation type="submission" date="2023-04" db="EMBL/GenBank/DDBJ databases">
        <title>Phytophthora fragariaefolia NBRC 109709.</title>
        <authorList>
            <person name="Ichikawa N."/>
            <person name="Sato H."/>
            <person name="Tonouchi N."/>
        </authorList>
    </citation>
    <scope>NUCLEOTIDE SEQUENCE</scope>
    <source>
        <strain evidence="3">NBRC 109709</strain>
    </source>
</reference>
<dbReference type="InterPro" id="IPR012337">
    <property type="entry name" value="RNaseH-like_sf"/>
</dbReference>
<evidence type="ECO:0000259" key="1">
    <source>
        <dbReference type="PROSITE" id="PS50013"/>
    </source>
</evidence>
<protein>
    <submittedName>
        <fullName evidence="3">Unnamed protein product</fullName>
    </submittedName>
</protein>
<dbReference type="InterPro" id="IPR016197">
    <property type="entry name" value="Chromo-like_dom_sf"/>
</dbReference>
<feature type="domain" description="Chromo" evidence="1">
    <location>
        <begin position="461"/>
        <end position="511"/>
    </location>
</feature>
<dbReference type="Proteomes" id="UP001165121">
    <property type="component" value="Unassembled WGS sequence"/>
</dbReference>
<dbReference type="AlphaFoldDB" id="A0A9W6XPR7"/>
<organism evidence="3 4">
    <name type="scientific">Phytophthora fragariaefolia</name>
    <dbReference type="NCBI Taxonomy" id="1490495"/>
    <lineage>
        <taxon>Eukaryota</taxon>
        <taxon>Sar</taxon>
        <taxon>Stramenopiles</taxon>
        <taxon>Oomycota</taxon>
        <taxon>Peronosporomycetes</taxon>
        <taxon>Peronosporales</taxon>
        <taxon>Peronosporaceae</taxon>
        <taxon>Phytophthora</taxon>
    </lineage>
</organism>
<dbReference type="InterPro" id="IPR036397">
    <property type="entry name" value="RNaseH_sf"/>
</dbReference>
<dbReference type="OrthoDB" id="121795at2759"/>
<dbReference type="Gene3D" id="3.30.420.10">
    <property type="entry name" value="Ribonuclease H-like superfamily/Ribonuclease H"/>
    <property type="match status" value="1"/>
</dbReference>
<keyword evidence="4" id="KW-1185">Reference proteome</keyword>
<dbReference type="InterPro" id="IPR050951">
    <property type="entry name" value="Retrovirus_Pol_polyprotein"/>
</dbReference>
<name>A0A9W6XPR7_9STRA</name>